<comment type="caution">
    <text evidence="1">The sequence shown here is derived from an EMBL/GenBank/DDBJ whole genome shotgun (WGS) entry which is preliminary data.</text>
</comment>
<gene>
    <name evidence="1" type="ORF">Purlil1_12367</name>
</gene>
<evidence type="ECO:0000313" key="2">
    <source>
        <dbReference type="Proteomes" id="UP001287286"/>
    </source>
</evidence>
<sequence length="265" mass="29255">MDTLARIVAMSRTKVVIVRELPTKAGILYYCHHDVMMRVLRFALAFGLPTFVKAHMQMKYPPPLRSIFNPYAVGIDYNMVSPLKADGSDFPCKSYTTLLGTPEGRAVAQWTPGKTYNMTITGYTIHNGGSCQASVSLDHGRTWKVLHSYIGNCPFAGDSQYNFTLPGDTPAGDMIFAWTWFNQVGNREMYMNCAVVNVTESNRSEAHGAKSLTSRPSMFVANIGNDICTFEGRDVAFPQPGPDITRNSRGSYAPGRGNCLGWVGR</sequence>
<dbReference type="PANTHER" id="PTHR36182">
    <property type="entry name" value="PROTEIN, PUTATIVE (AFU_ORTHOLOGUE AFUA_6G10930)-RELATED"/>
    <property type="match status" value="1"/>
</dbReference>
<protein>
    <submittedName>
        <fullName evidence="1">CAZyme family AA11</fullName>
    </submittedName>
</protein>
<evidence type="ECO:0000313" key="1">
    <source>
        <dbReference type="EMBL" id="KAK4077283.1"/>
    </source>
</evidence>
<organism evidence="1 2">
    <name type="scientific">Purpureocillium lilacinum</name>
    <name type="common">Paecilomyces lilacinus</name>
    <dbReference type="NCBI Taxonomy" id="33203"/>
    <lineage>
        <taxon>Eukaryota</taxon>
        <taxon>Fungi</taxon>
        <taxon>Dikarya</taxon>
        <taxon>Ascomycota</taxon>
        <taxon>Pezizomycotina</taxon>
        <taxon>Sordariomycetes</taxon>
        <taxon>Hypocreomycetidae</taxon>
        <taxon>Hypocreales</taxon>
        <taxon>Ophiocordycipitaceae</taxon>
        <taxon>Purpureocillium</taxon>
    </lineage>
</organism>
<proteinExistence type="predicted"/>
<dbReference type="Gene3D" id="2.70.50.70">
    <property type="match status" value="1"/>
</dbReference>
<keyword evidence="2" id="KW-1185">Reference proteome</keyword>
<accession>A0ABR0BH18</accession>
<reference evidence="1 2" key="1">
    <citation type="journal article" date="2024" name="Microbiol. Resour. Announc.">
        <title>Genome annotations for the ascomycete fungi Trichoderma harzianum, Trichoderma aggressivum, and Purpureocillium lilacinum.</title>
        <authorList>
            <person name="Beijen E.P.W."/>
            <person name="Ohm R.A."/>
        </authorList>
    </citation>
    <scope>NUCLEOTIDE SEQUENCE [LARGE SCALE GENOMIC DNA]</scope>
    <source>
        <strain evidence="1 2">CBS 150709</strain>
    </source>
</reference>
<dbReference type="PANTHER" id="PTHR36182:SF1">
    <property type="entry name" value="PROTEIN, PUTATIVE (AFU_ORTHOLOGUE AFUA_6G10930)-RELATED"/>
    <property type="match status" value="1"/>
</dbReference>
<dbReference type="Proteomes" id="UP001287286">
    <property type="component" value="Unassembled WGS sequence"/>
</dbReference>
<dbReference type="EMBL" id="JAWRVI010000100">
    <property type="protein sequence ID" value="KAK4077283.1"/>
    <property type="molecule type" value="Genomic_DNA"/>
</dbReference>
<name>A0ABR0BH18_PURLI</name>